<keyword evidence="2" id="KW-1185">Reference proteome</keyword>
<dbReference type="GO" id="GO:0003676">
    <property type="term" value="F:nucleic acid binding"/>
    <property type="evidence" value="ECO:0007669"/>
    <property type="project" value="InterPro"/>
</dbReference>
<evidence type="ECO:0000313" key="3">
    <source>
        <dbReference type="RefSeq" id="XP_030984989.1"/>
    </source>
</evidence>
<gene>
    <name evidence="3" type="ORF">PgNI_02753</name>
</gene>
<proteinExistence type="predicted"/>
<accession>A0A6P8BD86</accession>
<protein>
    <recommendedName>
        <fullName evidence="1">DDE-1 domain-containing protein</fullName>
    </recommendedName>
</protein>
<reference evidence="3" key="1">
    <citation type="journal article" date="2019" name="Mol. Biol. Evol.">
        <title>Blast fungal genomes show frequent chromosomal changes, gene gains and losses, and effector gene turnover.</title>
        <authorList>
            <person name="Gomez Luciano L.B."/>
            <person name="Jason Tsai I."/>
            <person name="Chuma I."/>
            <person name="Tosa Y."/>
            <person name="Chen Y.H."/>
            <person name="Li J.Y."/>
            <person name="Li M.Y."/>
            <person name="Jade Lu M.Y."/>
            <person name="Nakayashiki H."/>
            <person name="Li W.H."/>
        </authorList>
    </citation>
    <scope>NUCLEOTIDE SEQUENCE</scope>
    <source>
        <strain evidence="3">NI907</strain>
    </source>
</reference>
<name>A0A6P8BD86_PYRGI</name>
<evidence type="ECO:0000259" key="1">
    <source>
        <dbReference type="Pfam" id="PF03184"/>
    </source>
</evidence>
<feature type="domain" description="DDE-1" evidence="1">
    <location>
        <begin position="33"/>
        <end position="94"/>
    </location>
</feature>
<dbReference type="GeneID" id="41957721"/>
<reference evidence="3" key="2">
    <citation type="submission" date="2019-10" db="EMBL/GenBank/DDBJ databases">
        <authorList>
            <consortium name="NCBI Genome Project"/>
        </authorList>
    </citation>
    <scope>NUCLEOTIDE SEQUENCE</scope>
    <source>
        <strain evidence="3">NI907</strain>
    </source>
</reference>
<dbReference type="KEGG" id="pgri:PgNI_02753"/>
<evidence type="ECO:0000313" key="2">
    <source>
        <dbReference type="Proteomes" id="UP000515153"/>
    </source>
</evidence>
<dbReference type="InterPro" id="IPR004875">
    <property type="entry name" value="DDE_SF_endonuclease_dom"/>
</dbReference>
<dbReference type="RefSeq" id="XP_030984989.1">
    <property type="nucleotide sequence ID" value="XM_031122810.1"/>
</dbReference>
<sequence>MDEAGVVEGQGSNGLVLGSWYTKALLRKQPGNRGWTTFIECISATGQNLPPLVIFKGKSVQQQWFPTNITCYRGWKFTATENGWTDNLTALEWLL</sequence>
<dbReference type="AlphaFoldDB" id="A0A6P8BD86"/>
<dbReference type="Proteomes" id="UP000515153">
    <property type="component" value="Unplaced"/>
</dbReference>
<reference evidence="3" key="3">
    <citation type="submission" date="2025-08" db="UniProtKB">
        <authorList>
            <consortium name="RefSeq"/>
        </authorList>
    </citation>
    <scope>IDENTIFICATION</scope>
    <source>
        <strain evidence="3">NI907</strain>
    </source>
</reference>
<organism evidence="2 3">
    <name type="scientific">Pyricularia grisea</name>
    <name type="common">Crabgrass-specific blast fungus</name>
    <name type="synonym">Magnaporthe grisea</name>
    <dbReference type="NCBI Taxonomy" id="148305"/>
    <lineage>
        <taxon>Eukaryota</taxon>
        <taxon>Fungi</taxon>
        <taxon>Dikarya</taxon>
        <taxon>Ascomycota</taxon>
        <taxon>Pezizomycotina</taxon>
        <taxon>Sordariomycetes</taxon>
        <taxon>Sordariomycetidae</taxon>
        <taxon>Magnaporthales</taxon>
        <taxon>Pyriculariaceae</taxon>
        <taxon>Pyricularia</taxon>
    </lineage>
</organism>
<dbReference type="Pfam" id="PF03184">
    <property type="entry name" value="DDE_1"/>
    <property type="match status" value="1"/>
</dbReference>